<dbReference type="OrthoDB" id="9793489at2"/>
<gene>
    <name evidence="3" type="ORF">C8P70_10185</name>
</gene>
<keyword evidence="1" id="KW-1133">Transmembrane helix</keyword>
<dbReference type="AlphaFoldDB" id="A0A4R7F8A2"/>
<evidence type="ECO:0000259" key="2">
    <source>
        <dbReference type="Pfam" id="PF00144"/>
    </source>
</evidence>
<dbReference type="InterPro" id="IPR050491">
    <property type="entry name" value="AmpC-like"/>
</dbReference>
<keyword evidence="1" id="KW-0812">Transmembrane</keyword>
<dbReference type="Gene3D" id="3.40.710.10">
    <property type="entry name" value="DD-peptidase/beta-lactamase superfamily"/>
    <property type="match status" value="1"/>
</dbReference>
<dbReference type="InterPro" id="IPR001466">
    <property type="entry name" value="Beta-lactam-related"/>
</dbReference>
<evidence type="ECO:0000313" key="4">
    <source>
        <dbReference type="Proteomes" id="UP000295215"/>
    </source>
</evidence>
<sequence length="329" mass="37493">MKKITKALFKIIIVLIGLFIVALIGLFIAFHFIGKSEDKKSVKELLDNTYNSRFKKRGTSYVIVSVVGDKVEYYCYGYSTSKTNPIQTDSMTMFDIASLGKLFTSTTVKVLDKSKKININEPIASNFKDCVGNLSNFKDVTYSHLINHTSGFPSLPENIIEKMKKTHEAENPYKVISVQDVFDYLESCKNRDTEERSIYSNFGYGLIGISLSLELKQNFEHIVQENLFSKIEMNNTFIPKDGILPNNLIQGYTAAKKPAEFWFDDVLPASGSFVSNGKDLANFILYQFGYYGDNIYVPNDMSGWEHEKKVLNQPEYYWHNGMSGGYYSF</sequence>
<evidence type="ECO:0000313" key="3">
    <source>
        <dbReference type="EMBL" id="TDS66189.1"/>
    </source>
</evidence>
<dbReference type="EMBL" id="SOAG01000001">
    <property type="protein sequence ID" value="TDS66189.1"/>
    <property type="molecule type" value="Genomic_DNA"/>
</dbReference>
<reference evidence="3 4" key="1">
    <citation type="submission" date="2019-03" db="EMBL/GenBank/DDBJ databases">
        <title>Genomic Encyclopedia of Archaeal and Bacterial Type Strains, Phase II (KMG-II): from individual species to whole genera.</title>
        <authorList>
            <person name="Goeker M."/>
        </authorList>
    </citation>
    <scope>NUCLEOTIDE SEQUENCE [LARGE SCALE GENOMIC DNA]</scope>
    <source>
        <strain evidence="3 4">DSM 28213</strain>
    </source>
</reference>
<keyword evidence="4" id="KW-1185">Reference proteome</keyword>
<dbReference type="PANTHER" id="PTHR46825:SF9">
    <property type="entry name" value="BETA-LACTAMASE-RELATED DOMAIN-CONTAINING PROTEIN"/>
    <property type="match status" value="1"/>
</dbReference>
<protein>
    <submittedName>
        <fullName evidence="3">CubicO group peptidase (Beta-lactamase class C family)</fullName>
    </submittedName>
</protein>
<organism evidence="3 4">
    <name type="scientific">Myroides indicus</name>
    <dbReference type="NCBI Taxonomy" id="1323422"/>
    <lineage>
        <taxon>Bacteria</taxon>
        <taxon>Pseudomonadati</taxon>
        <taxon>Bacteroidota</taxon>
        <taxon>Flavobacteriia</taxon>
        <taxon>Flavobacteriales</taxon>
        <taxon>Flavobacteriaceae</taxon>
        <taxon>Myroides</taxon>
    </lineage>
</organism>
<feature type="transmembrane region" description="Helical" evidence="1">
    <location>
        <begin position="7"/>
        <end position="33"/>
    </location>
</feature>
<comment type="caution">
    <text evidence="3">The sequence shown here is derived from an EMBL/GenBank/DDBJ whole genome shotgun (WGS) entry which is preliminary data.</text>
</comment>
<feature type="domain" description="Beta-lactamase-related" evidence="2">
    <location>
        <begin position="61"/>
        <end position="285"/>
    </location>
</feature>
<dbReference type="InterPro" id="IPR012338">
    <property type="entry name" value="Beta-lactam/transpept-like"/>
</dbReference>
<dbReference type="Pfam" id="PF00144">
    <property type="entry name" value="Beta-lactamase"/>
    <property type="match status" value="1"/>
</dbReference>
<proteinExistence type="predicted"/>
<keyword evidence="1" id="KW-0472">Membrane</keyword>
<evidence type="ECO:0000256" key="1">
    <source>
        <dbReference type="SAM" id="Phobius"/>
    </source>
</evidence>
<dbReference type="SUPFAM" id="SSF56601">
    <property type="entry name" value="beta-lactamase/transpeptidase-like"/>
    <property type="match status" value="1"/>
</dbReference>
<accession>A0A4R7F8A2</accession>
<dbReference type="PANTHER" id="PTHR46825">
    <property type="entry name" value="D-ALANYL-D-ALANINE-CARBOXYPEPTIDASE/ENDOPEPTIDASE AMPH"/>
    <property type="match status" value="1"/>
</dbReference>
<dbReference type="RefSeq" id="WP_133711375.1">
    <property type="nucleotide sequence ID" value="NZ_SOAG01000001.1"/>
</dbReference>
<name>A0A4R7F8A2_9FLAO</name>
<dbReference type="Proteomes" id="UP000295215">
    <property type="component" value="Unassembled WGS sequence"/>
</dbReference>